<dbReference type="OrthoDB" id="3673085at2"/>
<keyword evidence="4" id="KW-0804">Transcription</keyword>
<keyword evidence="3" id="KW-0238">DNA-binding</keyword>
<comment type="caution">
    <text evidence="6">The sequence shown here is derived from an EMBL/GenBank/DDBJ whole genome shotgun (WGS) entry which is preliminary data.</text>
</comment>
<dbReference type="SUPFAM" id="SSF53850">
    <property type="entry name" value="Periplasmic binding protein-like II"/>
    <property type="match status" value="1"/>
</dbReference>
<dbReference type="InterPro" id="IPR000847">
    <property type="entry name" value="LysR_HTH_N"/>
</dbReference>
<evidence type="ECO:0000256" key="4">
    <source>
        <dbReference type="ARBA" id="ARBA00023163"/>
    </source>
</evidence>
<dbReference type="PANTHER" id="PTHR30346">
    <property type="entry name" value="TRANSCRIPTIONAL DUAL REGULATOR HCAR-RELATED"/>
    <property type="match status" value="1"/>
</dbReference>
<evidence type="ECO:0000313" key="6">
    <source>
        <dbReference type="EMBL" id="KAE8128011.1"/>
    </source>
</evidence>
<dbReference type="Gene3D" id="3.40.190.10">
    <property type="entry name" value="Periplasmic binding protein-like II"/>
    <property type="match status" value="2"/>
</dbReference>
<dbReference type="InterPro" id="IPR036390">
    <property type="entry name" value="WH_DNA-bd_sf"/>
</dbReference>
<dbReference type="Pfam" id="PF00126">
    <property type="entry name" value="HTH_1"/>
    <property type="match status" value="1"/>
</dbReference>
<sequence>MVQLNPQIMVTLWNIERLGSFSAVAHETGWSQPAISKQIRKCEDELKTTLVRRTSHGVELTPIGLILSRHGQLIDNRLTLASKDIEEYTRHSSSHIRLVAPPSICSSFVAKVLVRMSWSSNVRLSIMQMEPPEAMDALAQGMADCAIIFRYSSIPNFLEINENLKTDSFGLDPLLLLVSRASAIAKRYESTQEPVALVSARDEHWIAGCETCQANLISLARTAGFSPDITHSTDDYWATQNLVETGMGVSIVPQLSTRTYLRDDLAACPIKDKNACREVLFVTRNGDDRPAVGMVKDEARRSSKKYLA</sequence>
<comment type="similarity">
    <text evidence="1">Belongs to the LysR transcriptional regulatory family.</text>
</comment>
<dbReference type="Pfam" id="PF03466">
    <property type="entry name" value="LysR_substrate"/>
    <property type="match status" value="1"/>
</dbReference>
<organism evidence="6 7">
    <name type="scientific">Bifidobacterium tibiigranuli</name>
    <dbReference type="NCBI Taxonomy" id="2172043"/>
    <lineage>
        <taxon>Bacteria</taxon>
        <taxon>Bacillati</taxon>
        <taxon>Actinomycetota</taxon>
        <taxon>Actinomycetes</taxon>
        <taxon>Bifidobacteriales</taxon>
        <taxon>Bifidobacteriaceae</taxon>
        <taxon>Bifidobacterium</taxon>
    </lineage>
</organism>
<dbReference type="SUPFAM" id="SSF46785">
    <property type="entry name" value="Winged helix' DNA-binding domain"/>
    <property type="match status" value="1"/>
</dbReference>
<dbReference type="AlphaFoldDB" id="A0A5N6S0N9"/>
<feature type="domain" description="HTH lysR-type" evidence="5">
    <location>
        <begin position="4"/>
        <end position="61"/>
    </location>
</feature>
<gene>
    <name evidence="6" type="ORF">DDE84_06350</name>
</gene>
<evidence type="ECO:0000256" key="2">
    <source>
        <dbReference type="ARBA" id="ARBA00023015"/>
    </source>
</evidence>
<dbReference type="RefSeq" id="WP_152580872.1">
    <property type="nucleotide sequence ID" value="NZ_JAKVIV010000006.1"/>
</dbReference>
<evidence type="ECO:0000256" key="3">
    <source>
        <dbReference type="ARBA" id="ARBA00023125"/>
    </source>
</evidence>
<name>A0A5N6S0N9_9BIFI</name>
<protein>
    <submittedName>
        <fullName evidence="6">LysR family transcriptional regulator</fullName>
    </submittedName>
</protein>
<keyword evidence="7" id="KW-1185">Reference proteome</keyword>
<evidence type="ECO:0000256" key="1">
    <source>
        <dbReference type="ARBA" id="ARBA00009437"/>
    </source>
</evidence>
<dbReference type="GO" id="GO:0003677">
    <property type="term" value="F:DNA binding"/>
    <property type="evidence" value="ECO:0007669"/>
    <property type="project" value="UniProtKB-KW"/>
</dbReference>
<evidence type="ECO:0000313" key="7">
    <source>
        <dbReference type="Proteomes" id="UP000325415"/>
    </source>
</evidence>
<dbReference type="PROSITE" id="PS50931">
    <property type="entry name" value="HTH_LYSR"/>
    <property type="match status" value="1"/>
</dbReference>
<accession>A0A5N6S0N9</accession>
<dbReference type="GO" id="GO:0003700">
    <property type="term" value="F:DNA-binding transcription factor activity"/>
    <property type="evidence" value="ECO:0007669"/>
    <property type="project" value="InterPro"/>
</dbReference>
<dbReference type="GO" id="GO:0032993">
    <property type="term" value="C:protein-DNA complex"/>
    <property type="evidence" value="ECO:0007669"/>
    <property type="project" value="TreeGrafter"/>
</dbReference>
<keyword evidence="2" id="KW-0805">Transcription regulation</keyword>
<evidence type="ECO:0000259" key="5">
    <source>
        <dbReference type="PROSITE" id="PS50931"/>
    </source>
</evidence>
<dbReference type="Proteomes" id="UP000325415">
    <property type="component" value="Unassembled WGS sequence"/>
</dbReference>
<reference evidence="6 7" key="1">
    <citation type="submission" date="2018-04" db="EMBL/GenBank/DDBJ databases">
        <authorList>
            <person name="Eckel V.P."/>
            <person name="Vogel R.F."/>
        </authorList>
    </citation>
    <scope>NUCLEOTIDE SEQUENCE [LARGE SCALE GENOMIC DNA]</scope>
    <source>
        <strain evidence="7">TMW 2.1764</strain>
    </source>
</reference>
<proteinExistence type="inferred from homology"/>
<dbReference type="PANTHER" id="PTHR30346:SF29">
    <property type="entry name" value="LYSR SUBSTRATE-BINDING"/>
    <property type="match status" value="1"/>
</dbReference>
<dbReference type="GeneID" id="78127302"/>
<dbReference type="InterPro" id="IPR005119">
    <property type="entry name" value="LysR_subst-bd"/>
</dbReference>
<dbReference type="InterPro" id="IPR036388">
    <property type="entry name" value="WH-like_DNA-bd_sf"/>
</dbReference>
<dbReference type="Gene3D" id="1.10.10.10">
    <property type="entry name" value="Winged helix-like DNA-binding domain superfamily/Winged helix DNA-binding domain"/>
    <property type="match status" value="1"/>
</dbReference>
<dbReference type="EMBL" id="QDAG01000006">
    <property type="protein sequence ID" value="KAE8128011.1"/>
    <property type="molecule type" value="Genomic_DNA"/>
</dbReference>